<dbReference type="AlphaFoldDB" id="A0A1W6CYT8"/>
<dbReference type="RefSeq" id="WP_085378146.1">
    <property type="nucleotide sequence ID" value="NZ_CP020612.1"/>
</dbReference>
<dbReference type="STRING" id="1945662.B0A89_10700"/>
<dbReference type="OrthoDB" id="284135at2"/>
<dbReference type="EMBL" id="CP020612">
    <property type="protein sequence ID" value="ARJ70028.1"/>
    <property type="molecule type" value="Genomic_DNA"/>
</dbReference>
<dbReference type="KEGG" id="pcon:B0A89_10700"/>
<dbReference type="Proteomes" id="UP000193017">
    <property type="component" value="Chromosome"/>
</dbReference>
<protein>
    <recommendedName>
        <fullName evidence="3">DUF2924 domain-containing protein</fullName>
    </recommendedName>
</protein>
<name>A0A1W6CYT8_9RHOB</name>
<organism evidence="1 2">
    <name type="scientific">Paracoccus contaminans</name>
    <dbReference type="NCBI Taxonomy" id="1945662"/>
    <lineage>
        <taxon>Bacteria</taxon>
        <taxon>Pseudomonadati</taxon>
        <taxon>Pseudomonadota</taxon>
        <taxon>Alphaproteobacteria</taxon>
        <taxon>Rhodobacterales</taxon>
        <taxon>Paracoccaceae</taxon>
        <taxon>Paracoccus</taxon>
    </lineage>
</organism>
<evidence type="ECO:0008006" key="3">
    <source>
        <dbReference type="Google" id="ProtNLM"/>
    </source>
</evidence>
<proteinExistence type="predicted"/>
<dbReference type="InterPro" id="IPR021322">
    <property type="entry name" value="DUF2924"/>
</dbReference>
<evidence type="ECO:0000313" key="1">
    <source>
        <dbReference type="EMBL" id="ARJ70028.1"/>
    </source>
</evidence>
<dbReference type="Pfam" id="PF11149">
    <property type="entry name" value="DUF2924"/>
    <property type="match status" value="1"/>
</dbReference>
<gene>
    <name evidence="1" type="ORF">B0A89_10700</name>
</gene>
<evidence type="ECO:0000313" key="2">
    <source>
        <dbReference type="Proteomes" id="UP000193017"/>
    </source>
</evidence>
<reference evidence="1 2" key="1">
    <citation type="submission" date="2017-03" db="EMBL/GenBank/DDBJ databases">
        <title>Genome sequence of Paracoccus contaminans isolated from a water microcosm.</title>
        <authorList>
            <person name="Aurass P."/>
            <person name="Karste S."/>
            <person name="Trost E."/>
            <person name="Glaeser S.P."/>
            <person name="Kaempfer P."/>
            <person name="Flieger A."/>
        </authorList>
    </citation>
    <scope>NUCLEOTIDE SEQUENCE [LARGE SCALE GENOMIC DNA]</scope>
    <source>
        <strain evidence="2">RKI 16-01929T\LMG 29738T\CCM 8701T\CIP 111112T</strain>
    </source>
</reference>
<keyword evidence="2" id="KW-1185">Reference proteome</keyword>
<sequence>MKKNTRKSAAKAALARQPEGIDVLAELAALKAMTVPELQGKWRVMFGEPAPNASRGNLELRIGYRIQELAHGGIEPATRRTLDALAAEVASGAPGPLIADPRRPIPGTKLVREWQGEEHVVTVLTEGFEWQGLRFKSLSAAVRAITGSHWNGWKFFGLAHGAEARP</sequence>
<accession>A0A1W6CYT8</accession>